<protein>
    <recommendedName>
        <fullName evidence="2">Spt20-like SEP domain-containing protein</fullName>
    </recommendedName>
</protein>
<dbReference type="GO" id="GO:0000124">
    <property type="term" value="C:SAGA complex"/>
    <property type="evidence" value="ECO:0007669"/>
    <property type="project" value="InterPro"/>
</dbReference>
<evidence type="ECO:0000256" key="1">
    <source>
        <dbReference type="SAM" id="MobiDB-lite"/>
    </source>
</evidence>
<feature type="domain" description="Spt20-like SEP" evidence="2">
    <location>
        <begin position="23"/>
        <end position="214"/>
    </location>
</feature>
<evidence type="ECO:0000313" key="4">
    <source>
        <dbReference type="Proteomes" id="UP001217754"/>
    </source>
</evidence>
<feature type="region of interest" description="Disordered" evidence="1">
    <location>
        <begin position="306"/>
        <end position="387"/>
    </location>
</feature>
<dbReference type="GeneID" id="85225718"/>
<dbReference type="GO" id="GO:0003712">
    <property type="term" value="F:transcription coregulator activity"/>
    <property type="evidence" value="ECO:0007669"/>
    <property type="project" value="InterPro"/>
</dbReference>
<dbReference type="InterPro" id="IPR021950">
    <property type="entry name" value="Spt20"/>
</dbReference>
<feature type="compositionally biased region" description="Low complexity" evidence="1">
    <location>
        <begin position="348"/>
        <end position="357"/>
    </location>
</feature>
<dbReference type="InterPro" id="IPR046468">
    <property type="entry name" value="Spt20-like_SEP"/>
</dbReference>
<dbReference type="AlphaFoldDB" id="A0AAF0F664"/>
<dbReference type="PANTHER" id="PTHR13526:SF8">
    <property type="entry name" value="TRANSCRIPTION FACTOR SPT20 HOMOLOG"/>
    <property type="match status" value="1"/>
</dbReference>
<feature type="compositionally biased region" description="Basic and acidic residues" evidence="1">
    <location>
        <begin position="338"/>
        <end position="347"/>
    </location>
</feature>
<evidence type="ECO:0000313" key="3">
    <source>
        <dbReference type="EMBL" id="WFD39098.1"/>
    </source>
</evidence>
<accession>A0AAF0F664</accession>
<dbReference type="GO" id="GO:0006357">
    <property type="term" value="P:regulation of transcription by RNA polymerase II"/>
    <property type="evidence" value="ECO:0007669"/>
    <property type="project" value="TreeGrafter"/>
</dbReference>
<dbReference type="PANTHER" id="PTHR13526">
    <property type="entry name" value="TRANSCRIPTION FACTOR SPT20 HOMOLOG"/>
    <property type="match status" value="1"/>
</dbReference>
<feature type="region of interest" description="Disordered" evidence="1">
    <location>
        <begin position="453"/>
        <end position="472"/>
    </location>
</feature>
<dbReference type="EMBL" id="CP119960">
    <property type="protein sequence ID" value="WFD39098.1"/>
    <property type="molecule type" value="Genomic_DNA"/>
</dbReference>
<keyword evidence="4" id="KW-1185">Reference proteome</keyword>
<sequence length="472" mass="52152">MATSASVYNYQRTVRQILKRHRKDPASFIVHIHPQFMRFEKQDGCFLFESRTKDFLHYIRDQTLPVDLVDVFEQAGVPFFEGCLMVEVHDHRKPTASAAENSARNEYGRMDRNNTELMYLRDGGRYGRRTTGALGRPGAPEDTYPGPDGVEIYRVVLQPTVEGVWNDLKAMDAKLGGIWSDEDALRVEAAIVNLTAPPLCLTPDPHAMHIANLMLSSTMPPAYYPHTPSFQRYRREKGTGHKLNSVELELERSQDARREQIMSMMKDGWATTPAPANTTDLGSTDGSFVPTFSRLDFLRNWRKARAGDGAPDANAQPNGKVPEMAKATPPKKKKTAKGKAEEKKDESAASPDAASPPQKGRAKAKRRKTEEVASPLEKPAPAPKQKSVLYPGGQPFPGKANAQFPAYNMQADKPMVLPGQGVAMNHNVLPNGAMMPGFGTPTLGMQGLPSAFNSPQQGMQPVEQEGTSWMYS</sequence>
<gene>
    <name evidence="3" type="ORF">MJAP1_002069</name>
</gene>
<proteinExistence type="predicted"/>
<organism evidence="3 4">
    <name type="scientific">Malassezia japonica</name>
    <dbReference type="NCBI Taxonomy" id="223818"/>
    <lineage>
        <taxon>Eukaryota</taxon>
        <taxon>Fungi</taxon>
        <taxon>Dikarya</taxon>
        <taxon>Basidiomycota</taxon>
        <taxon>Ustilaginomycotina</taxon>
        <taxon>Malasseziomycetes</taxon>
        <taxon>Malasseziales</taxon>
        <taxon>Malasseziaceae</taxon>
        <taxon>Malassezia</taxon>
    </lineage>
</organism>
<dbReference type="Proteomes" id="UP001217754">
    <property type="component" value="Chromosome 3"/>
</dbReference>
<dbReference type="RefSeq" id="XP_060121995.1">
    <property type="nucleotide sequence ID" value="XM_060266012.1"/>
</dbReference>
<dbReference type="Pfam" id="PF12090">
    <property type="entry name" value="Spt20_SEP"/>
    <property type="match status" value="1"/>
</dbReference>
<evidence type="ECO:0000259" key="2">
    <source>
        <dbReference type="Pfam" id="PF12090"/>
    </source>
</evidence>
<reference evidence="3" key="1">
    <citation type="submission" date="2023-03" db="EMBL/GenBank/DDBJ databases">
        <title>Mating type loci evolution in Malassezia.</title>
        <authorList>
            <person name="Coelho M.A."/>
        </authorList>
    </citation>
    <scope>NUCLEOTIDE SEQUENCE</scope>
    <source>
        <strain evidence="3">CBS 9431</strain>
    </source>
</reference>
<name>A0AAF0F664_9BASI</name>